<dbReference type="Pfam" id="PF03479">
    <property type="entry name" value="PCC"/>
    <property type="match status" value="1"/>
</dbReference>
<keyword evidence="2 6" id="KW-0805">Transcription regulation</keyword>
<keyword evidence="5 6" id="KW-0539">Nucleus</keyword>
<feature type="compositionally biased region" description="Polar residues" evidence="7">
    <location>
        <begin position="1"/>
        <end position="10"/>
    </location>
</feature>
<protein>
    <recommendedName>
        <fullName evidence="6">AT-hook motif nuclear-localized protein</fullName>
    </recommendedName>
</protein>
<feature type="region of interest" description="Disordered" evidence="7">
    <location>
        <begin position="1"/>
        <end position="35"/>
    </location>
</feature>
<name>A0ABC8LEH3_ERUVS</name>
<dbReference type="InterPro" id="IPR005175">
    <property type="entry name" value="PPC_dom"/>
</dbReference>
<gene>
    <name evidence="9" type="ORF">ERUC_LOCUS34397</name>
</gene>
<comment type="function">
    <text evidence="6">Transcription factor that specifically binds AT-rich DNA sequences related to the nuclear matrix attachment regions (MARs).</text>
</comment>
<dbReference type="EMBL" id="CAKOAT010530710">
    <property type="protein sequence ID" value="CAH8381914.1"/>
    <property type="molecule type" value="Genomic_DNA"/>
</dbReference>
<feature type="region of interest" description="Disordered" evidence="7">
    <location>
        <begin position="221"/>
        <end position="244"/>
    </location>
</feature>
<dbReference type="InterPro" id="IPR039605">
    <property type="entry name" value="AHL"/>
</dbReference>
<evidence type="ECO:0000256" key="3">
    <source>
        <dbReference type="ARBA" id="ARBA00023125"/>
    </source>
</evidence>
<evidence type="ECO:0000259" key="8">
    <source>
        <dbReference type="PROSITE" id="PS51742"/>
    </source>
</evidence>
<dbReference type="AlphaFoldDB" id="A0ABC8LEH3"/>
<feature type="compositionally biased region" description="Low complexity" evidence="7">
    <location>
        <begin position="11"/>
        <end position="20"/>
    </location>
</feature>
<feature type="region of interest" description="Disordered" evidence="7">
    <location>
        <begin position="49"/>
        <end position="68"/>
    </location>
</feature>
<dbReference type="GO" id="GO:0003680">
    <property type="term" value="F:minor groove of adenine-thymine-rich DNA binding"/>
    <property type="evidence" value="ECO:0007669"/>
    <property type="project" value="UniProtKB-UniRule"/>
</dbReference>
<organism evidence="9 10">
    <name type="scientific">Eruca vesicaria subsp. sativa</name>
    <name type="common">Garden rocket</name>
    <name type="synonym">Eruca sativa</name>
    <dbReference type="NCBI Taxonomy" id="29727"/>
    <lineage>
        <taxon>Eukaryota</taxon>
        <taxon>Viridiplantae</taxon>
        <taxon>Streptophyta</taxon>
        <taxon>Embryophyta</taxon>
        <taxon>Tracheophyta</taxon>
        <taxon>Spermatophyta</taxon>
        <taxon>Magnoliopsida</taxon>
        <taxon>eudicotyledons</taxon>
        <taxon>Gunneridae</taxon>
        <taxon>Pentapetalae</taxon>
        <taxon>rosids</taxon>
        <taxon>malvids</taxon>
        <taxon>Brassicales</taxon>
        <taxon>Brassicaceae</taxon>
        <taxon>Brassiceae</taxon>
        <taxon>Eruca</taxon>
    </lineage>
</organism>
<evidence type="ECO:0000313" key="10">
    <source>
        <dbReference type="Proteomes" id="UP001642260"/>
    </source>
</evidence>
<dbReference type="PANTHER" id="PTHR31500">
    <property type="entry name" value="AT-HOOK MOTIF NUCLEAR-LOCALIZED PROTEIN 9"/>
    <property type="match status" value="1"/>
</dbReference>
<keyword evidence="3 6" id="KW-0238">DNA-binding</keyword>
<feature type="domain" description="PPC" evidence="8">
    <location>
        <begin position="74"/>
        <end position="215"/>
    </location>
</feature>
<feature type="compositionally biased region" description="Low complexity" evidence="7">
    <location>
        <begin position="54"/>
        <end position="65"/>
    </location>
</feature>
<evidence type="ECO:0000313" key="9">
    <source>
        <dbReference type="EMBL" id="CAH8381914.1"/>
    </source>
</evidence>
<dbReference type="CDD" id="cd11378">
    <property type="entry name" value="DUF296"/>
    <property type="match status" value="1"/>
</dbReference>
<evidence type="ECO:0000256" key="4">
    <source>
        <dbReference type="ARBA" id="ARBA00023163"/>
    </source>
</evidence>
<sequence>MDLNESPNYFSMSDSSSDSPSVEEETKGDNTSVQSPWLYYPKGKSIITSGTQEGSSMMRSLSMGRADPTRRLEGGDFKAHMLMINPERYDIIEKIMSFTQNGSRGICVLSATGVVVNLMIQPLDSNRRVLVFKDCYEIISLTNKKEITESGRVRNETGGWHITIGGVDGCVFSGSLVGRLTAASPVQVVIGSFWPLITNPSLKKQETSTAVLVTPTVPNAFGSSSAGQDQQREMRDPSHFSNSK</sequence>
<dbReference type="Proteomes" id="UP001642260">
    <property type="component" value="Unassembled WGS sequence"/>
</dbReference>
<dbReference type="GO" id="GO:0005634">
    <property type="term" value="C:nucleus"/>
    <property type="evidence" value="ECO:0007669"/>
    <property type="project" value="UniProtKB-SubCell"/>
</dbReference>
<dbReference type="SUPFAM" id="SSF117856">
    <property type="entry name" value="AF0104/ALDC/Ptd012-like"/>
    <property type="match status" value="1"/>
</dbReference>
<dbReference type="Gene3D" id="3.30.1330.80">
    <property type="entry name" value="Hypothetical protein, similar to alpha- acetolactate decarboxylase, domain 2"/>
    <property type="match status" value="1"/>
</dbReference>
<comment type="domain">
    <text evidence="6">The PPC domain mediates interactions between AHL proteins.</text>
</comment>
<evidence type="ECO:0000256" key="2">
    <source>
        <dbReference type="ARBA" id="ARBA00023015"/>
    </source>
</evidence>
<evidence type="ECO:0000256" key="7">
    <source>
        <dbReference type="SAM" id="MobiDB-lite"/>
    </source>
</evidence>
<comment type="subcellular location">
    <subcellularLocation>
        <location evidence="1 6">Nucleus</location>
    </subcellularLocation>
</comment>
<comment type="caution">
    <text evidence="9">The sequence shown here is derived from an EMBL/GenBank/DDBJ whole genome shotgun (WGS) entry which is preliminary data.</text>
</comment>
<keyword evidence="10" id="KW-1185">Reference proteome</keyword>
<keyword evidence="4 6" id="KW-0804">Transcription</keyword>
<reference evidence="9 10" key="1">
    <citation type="submission" date="2022-03" db="EMBL/GenBank/DDBJ databases">
        <authorList>
            <person name="Macdonald S."/>
            <person name="Ahmed S."/>
            <person name="Newling K."/>
        </authorList>
    </citation>
    <scope>NUCLEOTIDE SEQUENCE [LARGE SCALE GENOMIC DNA]</scope>
</reference>
<evidence type="ECO:0000256" key="1">
    <source>
        <dbReference type="ARBA" id="ARBA00004123"/>
    </source>
</evidence>
<dbReference type="PROSITE" id="PS51742">
    <property type="entry name" value="PPC"/>
    <property type="match status" value="1"/>
</dbReference>
<proteinExistence type="predicted"/>
<evidence type="ECO:0000256" key="5">
    <source>
        <dbReference type="ARBA" id="ARBA00023242"/>
    </source>
</evidence>
<dbReference type="PANTHER" id="PTHR31500:SF56">
    <property type="entry name" value="AT-HOOK MOTIF NUCLEAR-LOCALIZED PROTEIN"/>
    <property type="match status" value="1"/>
</dbReference>
<accession>A0ABC8LEH3</accession>
<evidence type="ECO:0000256" key="6">
    <source>
        <dbReference type="RuleBase" id="RU367031"/>
    </source>
</evidence>